<gene>
    <name evidence="1" type="ORF">GDO81_026568</name>
</gene>
<reference evidence="1" key="1">
    <citation type="thesis" date="2020" institute="ProQuest LLC" country="789 East Eisenhower Parkway, Ann Arbor, MI, USA">
        <title>Comparative Genomics and Chromosome Evolution.</title>
        <authorList>
            <person name="Mudd A.B."/>
        </authorList>
    </citation>
    <scope>NUCLEOTIDE SEQUENCE</scope>
    <source>
        <strain evidence="1">237g6f4</strain>
        <tissue evidence="1">Blood</tissue>
    </source>
</reference>
<sequence length="304" mass="35275">MSTVMDVQERRKYIQQFKVNSVAENGYKRILIQLFGLMGHGKSSLINSCIYTLGDKEYEMKVEASGSDGSHTTERITYQLTECITMVDNRGFQYMADNEFGQVYAQLGNFFPLNQKVEWKKDFVELMSKVEDSDATPNYSDFIVPIFVHSAKSVMSDTEISSVKTFFSGCKNMTGVYPIVVLTHRLSKTDSNLEGKFRRTGAEQILEVENYTGRDNIKTRGRCSDLLAVIENALRDVKFRIEQNWNPVTERIKRKKFLLKFMHDFAIAEKEKEAVKKVQEARRNEYNRLKEKASNMWFARFPEF</sequence>
<dbReference type="AlphaFoldDB" id="A0AAV6Z2E8"/>
<organism evidence="1 2">
    <name type="scientific">Engystomops pustulosus</name>
    <name type="common">Tungara frog</name>
    <name type="synonym">Physalaemus pustulosus</name>
    <dbReference type="NCBI Taxonomy" id="76066"/>
    <lineage>
        <taxon>Eukaryota</taxon>
        <taxon>Metazoa</taxon>
        <taxon>Chordata</taxon>
        <taxon>Craniata</taxon>
        <taxon>Vertebrata</taxon>
        <taxon>Euteleostomi</taxon>
        <taxon>Amphibia</taxon>
        <taxon>Batrachia</taxon>
        <taxon>Anura</taxon>
        <taxon>Neobatrachia</taxon>
        <taxon>Hyloidea</taxon>
        <taxon>Leptodactylidae</taxon>
        <taxon>Leiuperinae</taxon>
        <taxon>Engystomops</taxon>
    </lineage>
</organism>
<comment type="caution">
    <text evidence="1">The sequence shown here is derived from an EMBL/GenBank/DDBJ whole genome shotgun (WGS) entry which is preliminary data.</text>
</comment>
<dbReference type="InterPro" id="IPR027417">
    <property type="entry name" value="P-loop_NTPase"/>
</dbReference>
<dbReference type="Gene3D" id="3.40.50.300">
    <property type="entry name" value="P-loop containing nucleotide triphosphate hydrolases"/>
    <property type="match status" value="1"/>
</dbReference>
<dbReference type="SUPFAM" id="SSF52540">
    <property type="entry name" value="P-loop containing nucleoside triphosphate hydrolases"/>
    <property type="match status" value="1"/>
</dbReference>
<keyword evidence="2" id="KW-1185">Reference proteome</keyword>
<evidence type="ECO:0000313" key="2">
    <source>
        <dbReference type="Proteomes" id="UP000824782"/>
    </source>
</evidence>
<accession>A0AAV6Z2E8</accession>
<evidence type="ECO:0000313" key="1">
    <source>
        <dbReference type="EMBL" id="KAG8542523.1"/>
    </source>
</evidence>
<dbReference type="Proteomes" id="UP000824782">
    <property type="component" value="Unassembled WGS sequence"/>
</dbReference>
<proteinExistence type="predicted"/>
<protein>
    <submittedName>
        <fullName evidence="1">Uncharacterized protein</fullName>
    </submittedName>
</protein>
<dbReference type="EMBL" id="WNYA01004842">
    <property type="protein sequence ID" value="KAG8542523.1"/>
    <property type="molecule type" value="Genomic_DNA"/>
</dbReference>
<name>A0AAV6Z2E8_ENGPU</name>